<dbReference type="AlphaFoldDB" id="A0AAN9D822"/>
<comment type="caution">
    <text evidence="1">The sequence shown here is derived from an EMBL/GenBank/DDBJ whole genome shotgun (WGS) entry which is preliminary data.</text>
</comment>
<gene>
    <name evidence="1" type="ORF">R3I93_006034</name>
</gene>
<reference evidence="1 2" key="1">
    <citation type="submission" date="2024-02" db="EMBL/GenBank/DDBJ databases">
        <title>Chromosome-level genome assembly of the Eurasian Minnow (Phoxinus phoxinus).</title>
        <authorList>
            <person name="Oriowo T.O."/>
            <person name="Martin S."/>
            <person name="Stange M."/>
            <person name="Chrysostomakis Y."/>
            <person name="Brown T."/>
            <person name="Winkler S."/>
            <person name="Kukowka S."/>
            <person name="Myers E.W."/>
            <person name="Bohne A."/>
        </authorList>
    </citation>
    <scope>NUCLEOTIDE SEQUENCE [LARGE SCALE GENOMIC DNA]</scope>
    <source>
        <strain evidence="1">ZFMK-TIS-60720</strain>
        <tissue evidence="1">Whole Organism</tissue>
    </source>
</reference>
<evidence type="ECO:0000313" key="2">
    <source>
        <dbReference type="Proteomes" id="UP001364617"/>
    </source>
</evidence>
<proteinExistence type="predicted"/>
<protein>
    <submittedName>
        <fullName evidence="1">Uncharacterized protein</fullName>
    </submittedName>
</protein>
<dbReference type="EMBL" id="JAYKXH010000006">
    <property type="protein sequence ID" value="KAK7166132.1"/>
    <property type="molecule type" value="Genomic_DNA"/>
</dbReference>
<organism evidence="1 2">
    <name type="scientific">Phoxinus phoxinus</name>
    <name type="common">Eurasian minnow</name>
    <dbReference type="NCBI Taxonomy" id="58324"/>
    <lineage>
        <taxon>Eukaryota</taxon>
        <taxon>Metazoa</taxon>
        <taxon>Chordata</taxon>
        <taxon>Craniata</taxon>
        <taxon>Vertebrata</taxon>
        <taxon>Euteleostomi</taxon>
        <taxon>Actinopterygii</taxon>
        <taxon>Neopterygii</taxon>
        <taxon>Teleostei</taxon>
        <taxon>Ostariophysi</taxon>
        <taxon>Cypriniformes</taxon>
        <taxon>Leuciscidae</taxon>
        <taxon>Phoxininae</taxon>
        <taxon>Phoxinus</taxon>
    </lineage>
</organism>
<name>A0AAN9D822_9TELE</name>
<dbReference type="Proteomes" id="UP001364617">
    <property type="component" value="Unassembled WGS sequence"/>
</dbReference>
<evidence type="ECO:0000313" key="1">
    <source>
        <dbReference type="EMBL" id="KAK7166132.1"/>
    </source>
</evidence>
<accession>A0AAN9D822</accession>
<keyword evidence="2" id="KW-1185">Reference proteome</keyword>
<sequence>MPFGWVVKSYFHARLRSWVLKVGVCSGLNPESECAEPLLGISLEHEKTFSPSSSNMHTDEYALPAQTVQQEFRGLWRLRKVRRVVPANQLCHCPSELTSVLKAG</sequence>